<protein>
    <submittedName>
        <fullName evidence="1">YbdD/YjiX family protein</fullName>
    </submittedName>
</protein>
<comment type="caution">
    <text evidence="1">The sequence shown here is derived from an EMBL/GenBank/DDBJ whole genome shotgun (WGS) entry which is preliminary data.</text>
</comment>
<gene>
    <name evidence="1" type="ORF">OU415_09080</name>
</gene>
<evidence type="ECO:0000313" key="1">
    <source>
        <dbReference type="EMBL" id="MDA3625587.1"/>
    </source>
</evidence>
<accession>A0ABT4UV43</accession>
<name>A0ABT4UV43_9PSEU</name>
<reference evidence="1 2" key="1">
    <citation type="submission" date="2022-11" db="EMBL/GenBank/DDBJ databases">
        <title>Draft genome sequence of Saccharopolyspora sp. WRP15-2 isolated from rhizosphere soils of wild rice in Thailand.</title>
        <authorList>
            <person name="Duangmal K."/>
            <person name="Kammanee S."/>
            <person name="Muangham S."/>
        </authorList>
    </citation>
    <scope>NUCLEOTIDE SEQUENCE [LARGE SCALE GENOMIC DNA]</scope>
    <source>
        <strain evidence="1 2">WRP15-2</strain>
    </source>
</reference>
<evidence type="ECO:0000313" key="2">
    <source>
        <dbReference type="Proteomes" id="UP001210380"/>
    </source>
</evidence>
<keyword evidence="2" id="KW-1185">Reference proteome</keyword>
<proteinExistence type="predicted"/>
<sequence>MVGENDYQRYVDHLRARHPDRTPPSRREFERMKSHAWRGSAFACAAGVAGVGATRDPLVLRR</sequence>
<dbReference type="EMBL" id="JAQGLA010000009">
    <property type="protein sequence ID" value="MDA3625587.1"/>
    <property type="molecule type" value="Genomic_DNA"/>
</dbReference>
<dbReference type="Proteomes" id="UP001210380">
    <property type="component" value="Unassembled WGS sequence"/>
</dbReference>
<dbReference type="Pfam" id="PF04328">
    <property type="entry name" value="Sel_put"/>
    <property type="match status" value="1"/>
</dbReference>
<organism evidence="1 2">
    <name type="scientific">Saccharopolyspora oryzae</name>
    <dbReference type="NCBI Taxonomy" id="2997343"/>
    <lineage>
        <taxon>Bacteria</taxon>
        <taxon>Bacillati</taxon>
        <taxon>Actinomycetota</taxon>
        <taxon>Actinomycetes</taxon>
        <taxon>Pseudonocardiales</taxon>
        <taxon>Pseudonocardiaceae</taxon>
        <taxon>Saccharopolyspora</taxon>
    </lineage>
</organism>
<dbReference type="InterPro" id="IPR007423">
    <property type="entry name" value="Sel_put"/>
</dbReference>